<dbReference type="Proteomes" id="UP000305067">
    <property type="component" value="Unassembled WGS sequence"/>
</dbReference>
<dbReference type="EMBL" id="ML178857">
    <property type="protein sequence ID" value="TFK96633.1"/>
    <property type="molecule type" value="Genomic_DNA"/>
</dbReference>
<evidence type="ECO:0000313" key="2">
    <source>
        <dbReference type="EMBL" id="TFK96633.1"/>
    </source>
</evidence>
<feature type="region of interest" description="Disordered" evidence="1">
    <location>
        <begin position="1"/>
        <end position="46"/>
    </location>
</feature>
<feature type="region of interest" description="Disordered" evidence="1">
    <location>
        <begin position="139"/>
        <end position="158"/>
    </location>
</feature>
<keyword evidence="3" id="KW-1185">Reference proteome</keyword>
<name>A0A5C3QDT8_9AGAR</name>
<gene>
    <name evidence="2" type="ORF">BDV98DRAFT_635747</name>
</gene>
<organism evidence="2 3">
    <name type="scientific">Pterulicium gracile</name>
    <dbReference type="NCBI Taxonomy" id="1884261"/>
    <lineage>
        <taxon>Eukaryota</taxon>
        <taxon>Fungi</taxon>
        <taxon>Dikarya</taxon>
        <taxon>Basidiomycota</taxon>
        <taxon>Agaricomycotina</taxon>
        <taxon>Agaricomycetes</taxon>
        <taxon>Agaricomycetidae</taxon>
        <taxon>Agaricales</taxon>
        <taxon>Pleurotineae</taxon>
        <taxon>Pterulaceae</taxon>
        <taxon>Pterulicium</taxon>
    </lineage>
</organism>
<accession>A0A5C3QDT8</accession>
<sequence>MSQHFIKDSPPFPNTSLLSLGQDRTNLGPGSSPLSPFTDHEEQCPATPCSTTCSSSNGSIADSDLHLPTPDFPANTLPDVQMSAGHFDRPLMGIEAELITPTAAPPEKEGTGDTITIGQSPRPFHASNALGLMLASNAGVDDPPACDEPDQDPAPTPVPRPFAEFLQSLNGHQLIVEADPDFMPGRGALRLTLGPFVVSVLPIAPQ</sequence>
<reference evidence="2 3" key="1">
    <citation type="journal article" date="2019" name="Nat. Ecol. Evol.">
        <title>Megaphylogeny resolves global patterns of mushroom evolution.</title>
        <authorList>
            <person name="Varga T."/>
            <person name="Krizsan K."/>
            <person name="Foldi C."/>
            <person name="Dima B."/>
            <person name="Sanchez-Garcia M."/>
            <person name="Sanchez-Ramirez S."/>
            <person name="Szollosi G.J."/>
            <person name="Szarkandi J.G."/>
            <person name="Papp V."/>
            <person name="Albert L."/>
            <person name="Andreopoulos W."/>
            <person name="Angelini C."/>
            <person name="Antonin V."/>
            <person name="Barry K.W."/>
            <person name="Bougher N.L."/>
            <person name="Buchanan P."/>
            <person name="Buyck B."/>
            <person name="Bense V."/>
            <person name="Catcheside P."/>
            <person name="Chovatia M."/>
            <person name="Cooper J."/>
            <person name="Damon W."/>
            <person name="Desjardin D."/>
            <person name="Finy P."/>
            <person name="Geml J."/>
            <person name="Haridas S."/>
            <person name="Hughes K."/>
            <person name="Justo A."/>
            <person name="Karasinski D."/>
            <person name="Kautmanova I."/>
            <person name="Kiss B."/>
            <person name="Kocsube S."/>
            <person name="Kotiranta H."/>
            <person name="LaButti K.M."/>
            <person name="Lechner B.E."/>
            <person name="Liimatainen K."/>
            <person name="Lipzen A."/>
            <person name="Lukacs Z."/>
            <person name="Mihaltcheva S."/>
            <person name="Morgado L.N."/>
            <person name="Niskanen T."/>
            <person name="Noordeloos M.E."/>
            <person name="Ohm R.A."/>
            <person name="Ortiz-Santana B."/>
            <person name="Ovrebo C."/>
            <person name="Racz N."/>
            <person name="Riley R."/>
            <person name="Savchenko A."/>
            <person name="Shiryaev A."/>
            <person name="Soop K."/>
            <person name="Spirin V."/>
            <person name="Szebenyi C."/>
            <person name="Tomsovsky M."/>
            <person name="Tulloss R.E."/>
            <person name="Uehling J."/>
            <person name="Grigoriev I.V."/>
            <person name="Vagvolgyi C."/>
            <person name="Papp T."/>
            <person name="Martin F.M."/>
            <person name="Miettinen O."/>
            <person name="Hibbett D.S."/>
            <person name="Nagy L.G."/>
        </authorList>
    </citation>
    <scope>NUCLEOTIDE SEQUENCE [LARGE SCALE GENOMIC DNA]</scope>
    <source>
        <strain evidence="2 3">CBS 309.79</strain>
    </source>
</reference>
<dbReference type="AlphaFoldDB" id="A0A5C3QDT8"/>
<feature type="compositionally biased region" description="Polar residues" evidence="1">
    <location>
        <begin position="14"/>
        <end position="35"/>
    </location>
</feature>
<evidence type="ECO:0000256" key="1">
    <source>
        <dbReference type="SAM" id="MobiDB-lite"/>
    </source>
</evidence>
<proteinExistence type="predicted"/>
<protein>
    <submittedName>
        <fullName evidence="2">Uncharacterized protein</fullName>
    </submittedName>
</protein>
<evidence type="ECO:0000313" key="3">
    <source>
        <dbReference type="Proteomes" id="UP000305067"/>
    </source>
</evidence>